<feature type="active site" description="Tele-phosphohistidine intermediate" evidence="1">
    <location>
        <position position="7"/>
    </location>
</feature>
<dbReference type="Proteomes" id="UP000749740">
    <property type="component" value="Unassembled WGS sequence"/>
</dbReference>
<evidence type="ECO:0000256" key="2">
    <source>
        <dbReference type="PIRSR" id="PIRSR613078-2"/>
    </source>
</evidence>
<dbReference type="InterPro" id="IPR029033">
    <property type="entry name" value="His_PPase_superfam"/>
</dbReference>
<dbReference type="PANTHER" id="PTHR48100">
    <property type="entry name" value="BROAD-SPECIFICITY PHOSPHATASE YOR283W-RELATED"/>
    <property type="match status" value="1"/>
</dbReference>
<dbReference type="GO" id="GO:0016791">
    <property type="term" value="F:phosphatase activity"/>
    <property type="evidence" value="ECO:0007669"/>
    <property type="project" value="TreeGrafter"/>
</dbReference>
<dbReference type="AlphaFoldDB" id="A0A9Q3ME93"/>
<dbReference type="PROSITE" id="PS00175">
    <property type="entry name" value="PG_MUTASE"/>
    <property type="match status" value="1"/>
</dbReference>
<evidence type="ECO:0000313" key="4">
    <source>
        <dbReference type="Proteomes" id="UP000749740"/>
    </source>
</evidence>
<feature type="binding site" evidence="2">
    <location>
        <begin position="6"/>
        <end position="13"/>
    </location>
    <ligand>
        <name>substrate</name>
    </ligand>
</feature>
<dbReference type="GO" id="GO:0005737">
    <property type="term" value="C:cytoplasm"/>
    <property type="evidence" value="ECO:0007669"/>
    <property type="project" value="TreeGrafter"/>
</dbReference>
<dbReference type="EMBL" id="JABDYC010000016">
    <property type="protein sequence ID" value="MBX5026745.1"/>
    <property type="molecule type" value="Genomic_DNA"/>
</dbReference>
<organism evidence="3 4">
    <name type="scientific">Rhizobium lentis</name>
    <dbReference type="NCBI Taxonomy" id="1138194"/>
    <lineage>
        <taxon>Bacteria</taxon>
        <taxon>Pseudomonadati</taxon>
        <taxon>Pseudomonadota</taxon>
        <taxon>Alphaproteobacteria</taxon>
        <taxon>Hyphomicrobiales</taxon>
        <taxon>Rhizobiaceae</taxon>
        <taxon>Rhizobium/Agrobacterium group</taxon>
        <taxon>Rhizobium</taxon>
    </lineage>
</organism>
<protein>
    <submittedName>
        <fullName evidence="3">Histidine phosphatase family protein</fullName>
    </submittedName>
</protein>
<dbReference type="Pfam" id="PF00300">
    <property type="entry name" value="His_Phos_1"/>
    <property type="match status" value="1"/>
</dbReference>
<sequence length="193" mass="22043">MIYLLRHGETVWNTVGRYQGQKDSPLTPRGIRQADQMADRLSREIGGRESEFSIHVSPLGRARETAVRIRRLISLPEREEPRLMEVTVGSWDGMTHYEIDAEYPDALKGADAFEWFFRSPDGETFDDVHQRVSKWLSDISQPTIAVSHGLTGRIIRGVYLGLSRRHMLELPVPQEGFYCLQDGVANYIEQAGR</sequence>
<dbReference type="Gene3D" id="3.40.50.1240">
    <property type="entry name" value="Phosphoglycerate mutase-like"/>
    <property type="match status" value="1"/>
</dbReference>
<name>A0A9Q3ME93_9HYPH</name>
<dbReference type="InterPro" id="IPR013078">
    <property type="entry name" value="His_Pase_superF_clade-1"/>
</dbReference>
<accession>A0A9Q3ME93</accession>
<dbReference type="PIRSF" id="PIRSF000709">
    <property type="entry name" value="6PFK_2-Ptase"/>
    <property type="match status" value="1"/>
</dbReference>
<dbReference type="CDD" id="cd07067">
    <property type="entry name" value="HP_PGM_like"/>
    <property type="match status" value="1"/>
</dbReference>
<dbReference type="InterPro" id="IPR001345">
    <property type="entry name" value="PG/BPGM_mutase_AS"/>
</dbReference>
<feature type="binding site" evidence="2">
    <location>
        <position position="61"/>
    </location>
    <ligand>
        <name>substrate</name>
    </ligand>
</feature>
<reference evidence="3" key="1">
    <citation type="submission" date="2020-04" db="EMBL/GenBank/DDBJ databases">
        <title>Global-level population genomics: horizontal gene transfer, symbiosis and evolution in Rhizobia.</title>
        <authorList>
            <person name="Gai Y."/>
        </authorList>
    </citation>
    <scope>NUCLEOTIDE SEQUENCE</scope>
    <source>
        <strain evidence="3">BLR57</strain>
    </source>
</reference>
<evidence type="ECO:0000313" key="3">
    <source>
        <dbReference type="EMBL" id="MBX5026745.1"/>
    </source>
</evidence>
<dbReference type="InterPro" id="IPR050275">
    <property type="entry name" value="PGM_Phosphatase"/>
</dbReference>
<evidence type="ECO:0000256" key="1">
    <source>
        <dbReference type="PIRSR" id="PIRSR613078-1"/>
    </source>
</evidence>
<proteinExistence type="predicted"/>
<dbReference type="RefSeq" id="WP_207240823.1">
    <property type="nucleotide sequence ID" value="NZ_CP071454.1"/>
</dbReference>
<dbReference type="SUPFAM" id="SSF53254">
    <property type="entry name" value="Phosphoglycerate mutase-like"/>
    <property type="match status" value="1"/>
</dbReference>
<dbReference type="PANTHER" id="PTHR48100:SF59">
    <property type="entry name" value="ADENOSYLCOBALAMIN_ALPHA-RIBAZOLE PHOSPHATASE"/>
    <property type="match status" value="1"/>
</dbReference>
<gene>
    <name evidence="3" type="ORF">HJB63_29970</name>
</gene>
<comment type="caution">
    <text evidence="3">The sequence shown here is derived from an EMBL/GenBank/DDBJ whole genome shotgun (WGS) entry which is preliminary data.</text>
</comment>
<feature type="active site" description="Proton donor/acceptor" evidence="1">
    <location>
        <position position="85"/>
    </location>
</feature>
<dbReference type="GeneID" id="66140673"/>
<dbReference type="SMART" id="SM00855">
    <property type="entry name" value="PGAM"/>
    <property type="match status" value="1"/>
</dbReference>